<dbReference type="EMBL" id="FX116069">
    <property type="protein sequence ID" value="BAJ78172.1"/>
    <property type="molecule type" value="mRNA"/>
</dbReference>
<accession>F0X6F1</accession>
<name>F0X6F1_CRYPV</name>
<organism evidence="1">
    <name type="scientific">Cryptosporidium parvum</name>
    <dbReference type="NCBI Taxonomy" id="5807"/>
    <lineage>
        <taxon>Eukaryota</taxon>
        <taxon>Sar</taxon>
        <taxon>Alveolata</taxon>
        <taxon>Apicomplexa</taxon>
        <taxon>Conoidasida</taxon>
        <taxon>Coccidia</taxon>
        <taxon>Eucoccidiorida</taxon>
        <taxon>Eimeriorina</taxon>
        <taxon>Cryptosporidiidae</taxon>
        <taxon>Cryptosporidium</taxon>
    </lineage>
</organism>
<sequence>MRPSFFNRRVVWKRSFWIFLECSYLRWCEFACTNVCCVNIRICNSRY</sequence>
<evidence type="ECO:0000313" key="1">
    <source>
        <dbReference type="EMBL" id="BAJ78172.1"/>
    </source>
</evidence>
<protein>
    <submittedName>
        <fullName evidence="1">Uncharacterized protein</fullName>
    </submittedName>
</protein>
<proteinExistence type="evidence at transcript level"/>
<dbReference type="AlphaFoldDB" id="F0X6F1"/>
<reference evidence="1" key="1">
    <citation type="submission" date="2011-02" db="EMBL/GenBank/DDBJ databases">
        <title>Construction and analysis of full-length cDNA library of Cryptosporidium parvum.</title>
        <authorList>
            <person name="Yamagishi J."/>
            <person name="Wakaguri H."/>
            <person name="Sugano S."/>
            <person name="Kawano S."/>
            <person name="Fujisaki K."/>
            <person name="Sugimoto C."/>
            <person name="Watanabe J."/>
            <person name="Suzuki Y."/>
            <person name="Kimata I."/>
            <person name="Xuan X."/>
        </authorList>
    </citation>
    <scope>NUCLEOTIDE SEQUENCE</scope>
    <source>
        <strain evidence="1">HNJ-1</strain>
    </source>
</reference>